<evidence type="ECO:0000313" key="1">
    <source>
        <dbReference type="Ensembl" id="ENSSPAP00000016796.1"/>
    </source>
</evidence>
<organism evidence="1">
    <name type="scientific">Stegastes partitus</name>
    <name type="common">bicolor damselfish</name>
    <dbReference type="NCBI Taxonomy" id="144197"/>
    <lineage>
        <taxon>Eukaryota</taxon>
        <taxon>Metazoa</taxon>
        <taxon>Chordata</taxon>
        <taxon>Craniata</taxon>
        <taxon>Vertebrata</taxon>
        <taxon>Euteleostomi</taxon>
        <taxon>Actinopterygii</taxon>
        <taxon>Neopterygii</taxon>
        <taxon>Teleostei</taxon>
        <taxon>Neoteleostei</taxon>
        <taxon>Acanthomorphata</taxon>
        <taxon>Ovalentaria</taxon>
        <taxon>Pomacentridae</taxon>
        <taxon>Stegastes</taxon>
    </lineage>
</organism>
<accession>A0A3B5A8U8</accession>
<reference evidence="1" key="1">
    <citation type="submission" date="2023-09" db="UniProtKB">
        <authorList>
            <consortium name="Ensembl"/>
        </authorList>
    </citation>
    <scope>IDENTIFICATION</scope>
</reference>
<name>A0A3B5A8U8_9TELE</name>
<protein>
    <submittedName>
        <fullName evidence="1">Uncharacterized protein</fullName>
    </submittedName>
</protein>
<proteinExistence type="predicted"/>
<dbReference type="Ensembl" id="ENSSPAT00000017059.1">
    <property type="protein sequence ID" value="ENSSPAP00000016796.1"/>
    <property type="gene ID" value="ENSSPAG00000012677.1"/>
</dbReference>
<sequence>HTGAVERTYIYIYIYIYTHPHTWLTHNMSVLGSQLVSAAPKWAITTCCTLLRFCITKVLTSRIGTIVDNYFILSVTIEHFLSLYKALFIWYF</sequence>
<dbReference type="AlphaFoldDB" id="A0A3B5A8U8"/>